<dbReference type="InterPro" id="IPR001433">
    <property type="entry name" value="OxRdtase_FAD/NAD-bd"/>
</dbReference>
<keyword evidence="4 6" id="KW-0274">FAD</keyword>
<dbReference type="PRINTS" id="PR00406">
    <property type="entry name" value="CYTB5RDTASE"/>
</dbReference>
<dbReference type="Gene3D" id="3.40.50.80">
    <property type="entry name" value="Nucleotide-binding domain of ferredoxin-NADP reductase (FNR) module"/>
    <property type="match status" value="1"/>
</dbReference>
<proteinExistence type="inferred from homology"/>
<feature type="domain" description="Oxidoreductase FAD/NAD(P)-binding" evidence="7">
    <location>
        <begin position="45"/>
        <end position="151"/>
    </location>
</feature>
<dbReference type="InterPro" id="IPR001834">
    <property type="entry name" value="CBR-like"/>
</dbReference>
<feature type="binding site" evidence="6">
    <location>
        <position position="53"/>
    </location>
    <ligand>
        <name>FAD</name>
        <dbReference type="ChEBI" id="CHEBI:57692"/>
    </ligand>
</feature>
<protein>
    <recommendedName>
        <fullName evidence="7">Oxidoreductase FAD/NAD(P)-binding domain-containing protein</fullName>
    </recommendedName>
</protein>
<evidence type="ECO:0000313" key="9">
    <source>
        <dbReference type="Proteomes" id="UP001271007"/>
    </source>
</evidence>
<gene>
    <name evidence="8" type="ORF">LTR09_006049</name>
</gene>
<feature type="binding site" evidence="6">
    <location>
        <position position="1"/>
    </location>
    <ligand>
        <name>FAD</name>
        <dbReference type="ChEBI" id="CHEBI:57692"/>
    </ligand>
</feature>
<evidence type="ECO:0000256" key="1">
    <source>
        <dbReference type="ARBA" id="ARBA00001974"/>
    </source>
</evidence>
<dbReference type="CDD" id="cd06183">
    <property type="entry name" value="cyt_b5_reduct_like"/>
    <property type="match status" value="1"/>
</dbReference>
<name>A0AAJ0DFL1_9PEZI</name>
<dbReference type="Pfam" id="PF00175">
    <property type="entry name" value="NAD_binding_1"/>
    <property type="match status" value="1"/>
</dbReference>
<dbReference type="EMBL" id="JAWDJX010000018">
    <property type="protein sequence ID" value="KAK3052985.1"/>
    <property type="molecule type" value="Genomic_DNA"/>
</dbReference>
<keyword evidence="5" id="KW-0560">Oxidoreductase</keyword>
<comment type="cofactor">
    <cofactor evidence="1 6">
        <name>FAD</name>
        <dbReference type="ChEBI" id="CHEBI:57692"/>
    </cofactor>
</comment>
<evidence type="ECO:0000256" key="4">
    <source>
        <dbReference type="ARBA" id="ARBA00022827"/>
    </source>
</evidence>
<evidence type="ECO:0000313" key="8">
    <source>
        <dbReference type="EMBL" id="KAK3052985.1"/>
    </source>
</evidence>
<dbReference type="InterPro" id="IPR039261">
    <property type="entry name" value="FNR_nucleotide-bd"/>
</dbReference>
<keyword evidence="3 6" id="KW-0285">Flavoprotein</keyword>
<evidence type="ECO:0000256" key="3">
    <source>
        <dbReference type="ARBA" id="ARBA00022630"/>
    </source>
</evidence>
<comment type="caution">
    <text evidence="8">The sequence shown here is derived from an EMBL/GenBank/DDBJ whole genome shotgun (WGS) entry which is preliminary data.</text>
</comment>
<dbReference type="PANTHER" id="PTHR19370:SF185">
    <property type="entry name" value="NADH-CYTOCHROME B5 REDUCTASE"/>
    <property type="match status" value="1"/>
</dbReference>
<feature type="binding site" evidence="6">
    <location>
        <position position="2"/>
    </location>
    <ligand>
        <name>FAD</name>
        <dbReference type="ChEBI" id="CHEBI:57692"/>
    </ligand>
</feature>
<evidence type="ECO:0000256" key="2">
    <source>
        <dbReference type="ARBA" id="ARBA00006105"/>
    </source>
</evidence>
<dbReference type="GO" id="GO:0071949">
    <property type="term" value="F:FAD binding"/>
    <property type="evidence" value="ECO:0007669"/>
    <property type="project" value="TreeGrafter"/>
</dbReference>
<sequence>MSNILDCIPIGEQVDVQGPMGENVYHGHGKFEIEGKERRFNKISLVLGGSGLTPGFALIGRVVATTDQDVEVRVVDANKSEKDILLREEFDRYDKEGKGRVKITHVLSHPSDEWKGLKGYVNADIIKKSLFAPGEESVVFLCGPPGMIQKAALPALKDWGYVEDENLFGF</sequence>
<dbReference type="Proteomes" id="UP001271007">
    <property type="component" value="Unassembled WGS sequence"/>
</dbReference>
<accession>A0AAJ0DFL1</accession>
<reference evidence="8" key="1">
    <citation type="submission" date="2023-04" db="EMBL/GenBank/DDBJ databases">
        <title>Black Yeasts Isolated from many extreme environments.</title>
        <authorList>
            <person name="Coleine C."/>
            <person name="Stajich J.E."/>
            <person name="Selbmann L."/>
        </authorList>
    </citation>
    <scope>NUCLEOTIDE SEQUENCE</scope>
    <source>
        <strain evidence="8">CCFEE 5312</strain>
    </source>
</reference>
<dbReference type="SUPFAM" id="SSF52343">
    <property type="entry name" value="Ferredoxin reductase-like, C-terminal NADP-linked domain"/>
    <property type="match status" value="1"/>
</dbReference>
<dbReference type="PANTHER" id="PTHR19370">
    <property type="entry name" value="NADH-CYTOCHROME B5 REDUCTASE"/>
    <property type="match status" value="1"/>
</dbReference>
<keyword evidence="9" id="KW-1185">Reference proteome</keyword>
<evidence type="ECO:0000256" key="6">
    <source>
        <dbReference type="PIRSR" id="PIRSR601834-1"/>
    </source>
</evidence>
<organism evidence="8 9">
    <name type="scientific">Extremus antarcticus</name>
    <dbReference type="NCBI Taxonomy" id="702011"/>
    <lineage>
        <taxon>Eukaryota</taxon>
        <taxon>Fungi</taxon>
        <taxon>Dikarya</taxon>
        <taxon>Ascomycota</taxon>
        <taxon>Pezizomycotina</taxon>
        <taxon>Dothideomycetes</taxon>
        <taxon>Dothideomycetidae</taxon>
        <taxon>Mycosphaerellales</taxon>
        <taxon>Extremaceae</taxon>
        <taxon>Extremus</taxon>
    </lineage>
</organism>
<evidence type="ECO:0000259" key="7">
    <source>
        <dbReference type="Pfam" id="PF00175"/>
    </source>
</evidence>
<comment type="similarity">
    <text evidence="2">Belongs to the flavoprotein pyridine nucleotide cytochrome reductase family.</text>
</comment>
<evidence type="ECO:0000256" key="5">
    <source>
        <dbReference type="ARBA" id="ARBA00023002"/>
    </source>
</evidence>
<dbReference type="AlphaFoldDB" id="A0AAJ0DFL1"/>
<dbReference type="GO" id="GO:0016491">
    <property type="term" value="F:oxidoreductase activity"/>
    <property type="evidence" value="ECO:0007669"/>
    <property type="project" value="UniProtKB-KW"/>
</dbReference>